<organism evidence="3 4">
    <name type="scientific">Amycolatopsis nalaikhensis</name>
    <dbReference type="NCBI Taxonomy" id="715472"/>
    <lineage>
        <taxon>Bacteria</taxon>
        <taxon>Bacillati</taxon>
        <taxon>Actinomycetota</taxon>
        <taxon>Actinomycetes</taxon>
        <taxon>Pseudonocardiales</taxon>
        <taxon>Pseudonocardiaceae</taxon>
        <taxon>Amycolatopsis</taxon>
    </lineage>
</organism>
<dbReference type="EMBL" id="CP127173">
    <property type="protein sequence ID" value="WIV54288.1"/>
    <property type="molecule type" value="Genomic_DNA"/>
</dbReference>
<protein>
    <submittedName>
        <fullName evidence="3">ATP-binding protein</fullName>
    </submittedName>
</protein>
<reference evidence="3 4" key="1">
    <citation type="submission" date="2023-06" db="EMBL/GenBank/DDBJ databases">
        <authorList>
            <person name="Oyuntsetseg B."/>
            <person name="Kim S.B."/>
        </authorList>
    </citation>
    <scope>NUCLEOTIDE SEQUENCE [LARGE SCALE GENOMIC DNA]</scope>
    <source>
        <strain evidence="3 4">2-2</strain>
    </source>
</reference>
<dbReference type="SUPFAM" id="SSF55874">
    <property type="entry name" value="ATPase domain of HSP90 chaperone/DNA topoisomerase II/histidine kinase"/>
    <property type="match status" value="1"/>
</dbReference>
<dbReference type="PANTHER" id="PTHR35526:SF3">
    <property type="entry name" value="ANTI-SIGMA-F FACTOR RSBW"/>
    <property type="match status" value="1"/>
</dbReference>
<dbReference type="PANTHER" id="PTHR35526">
    <property type="entry name" value="ANTI-SIGMA-F FACTOR RSBW-RELATED"/>
    <property type="match status" value="1"/>
</dbReference>
<dbReference type="GO" id="GO:0005524">
    <property type="term" value="F:ATP binding"/>
    <property type="evidence" value="ECO:0007669"/>
    <property type="project" value="UniProtKB-KW"/>
</dbReference>
<dbReference type="RefSeq" id="WP_285450892.1">
    <property type="nucleotide sequence ID" value="NZ_CP127173.1"/>
</dbReference>
<dbReference type="Pfam" id="PF13581">
    <property type="entry name" value="HATPase_c_2"/>
    <property type="match status" value="1"/>
</dbReference>
<keyword evidence="1" id="KW-0808">Transferase</keyword>
<dbReference type="CDD" id="cd16936">
    <property type="entry name" value="HATPase_RsbW-like"/>
    <property type="match status" value="1"/>
</dbReference>
<sequence>MPVTWDGDDRAGWQHWTAASIGLAGLAAARHWAEDELATLGEAHRIDALLVVSELLDNAYRHAGGPVQLRLLRRHDPCEITVAVADSGSGAPRMRTPDPRGGRGLLLVDRICSAWGVSHHDDGKVVWGTLGCAESGLACTPSRDDNGAGRSR</sequence>
<keyword evidence="3" id="KW-0547">Nucleotide-binding</keyword>
<dbReference type="InterPro" id="IPR003594">
    <property type="entry name" value="HATPase_dom"/>
</dbReference>
<feature type="domain" description="Histidine kinase/HSP90-like ATPase" evidence="2">
    <location>
        <begin position="25"/>
        <end position="127"/>
    </location>
</feature>
<evidence type="ECO:0000313" key="3">
    <source>
        <dbReference type="EMBL" id="WIV54288.1"/>
    </source>
</evidence>
<dbReference type="InterPro" id="IPR036890">
    <property type="entry name" value="HATPase_C_sf"/>
</dbReference>
<gene>
    <name evidence="3" type="ORF">QP939_36255</name>
</gene>
<proteinExistence type="predicted"/>
<dbReference type="InterPro" id="IPR050267">
    <property type="entry name" value="Anti-sigma-factor_SerPK"/>
</dbReference>
<evidence type="ECO:0000259" key="2">
    <source>
        <dbReference type="Pfam" id="PF13581"/>
    </source>
</evidence>
<evidence type="ECO:0000256" key="1">
    <source>
        <dbReference type="ARBA" id="ARBA00022527"/>
    </source>
</evidence>
<keyword evidence="1" id="KW-0723">Serine/threonine-protein kinase</keyword>
<keyword evidence="4" id="KW-1185">Reference proteome</keyword>
<dbReference type="Gene3D" id="3.30.565.10">
    <property type="entry name" value="Histidine kinase-like ATPase, C-terminal domain"/>
    <property type="match status" value="1"/>
</dbReference>
<dbReference type="Proteomes" id="UP001227101">
    <property type="component" value="Chromosome"/>
</dbReference>
<evidence type="ECO:0000313" key="4">
    <source>
        <dbReference type="Proteomes" id="UP001227101"/>
    </source>
</evidence>
<accession>A0ABY8XFA2</accession>
<keyword evidence="3" id="KW-0067">ATP-binding</keyword>
<name>A0ABY8XFA2_9PSEU</name>
<keyword evidence="1" id="KW-0418">Kinase</keyword>